<dbReference type="RefSeq" id="WP_157613316.1">
    <property type="nucleotide sequence ID" value="NZ_CP046622.1"/>
</dbReference>
<dbReference type="AlphaFoldDB" id="A0A6I6H4Z1"/>
<accession>A0A6I6H4Z1</accession>
<name>A0A6I6H4Z1_VARPD</name>
<protein>
    <submittedName>
        <fullName evidence="1">Uncharacterized protein</fullName>
    </submittedName>
</protein>
<dbReference type="Proteomes" id="UP000425817">
    <property type="component" value="Chromosome"/>
</dbReference>
<sequence>MDNDFSIEVFAPKGHEALRPHLPSCPFPLTIEWSEEANTGVLVQDRVSPTTGFFFEAREGDSYLYGACGADRDIEGLSAVLRAAGMSHHIERVRHELDTDDEFIAYLDENDGKPERWLFSRG</sequence>
<gene>
    <name evidence="1" type="ORF">GOQ09_10160</name>
</gene>
<reference evidence="1 2" key="1">
    <citation type="submission" date="2019-12" db="EMBL/GenBank/DDBJ databases">
        <title>Hybrid Genome Assemblies of two High G+C Isolates from Undergraduate Microbiology Courses.</title>
        <authorList>
            <person name="Ne Ville C.J."/>
            <person name="Enright D."/>
            <person name="Hernandez I."/>
            <person name="Dodsworth J."/>
            <person name="Orwin P.M."/>
        </authorList>
    </citation>
    <scope>NUCLEOTIDE SEQUENCE [LARGE SCALE GENOMIC DNA]</scope>
    <source>
        <strain evidence="1 2">CSUSB</strain>
    </source>
</reference>
<evidence type="ECO:0000313" key="1">
    <source>
        <dbReference type="EMBL" id="QGW81933.1"/>
    </source>
</evidence>
<evidence type="ECO:0000313" key="2">
    <source>
        <dbReference type="Proteomes" id="UP000425817"/>
    </source>
</evidence>
<dbReference type="EMBL" id="CP046622">
    <property type="protein sequence ID" value="QGW81933.1"/>
    <property type="molecule type" value="Genomic_DNA"/>
</dbReference>
<organism evidence="1 2">
    <name type="scientific">Variovorax paradoxus</name>
    <dbReference type="NCBI Taxonomy" id="34073"/>
    <lineage>
        <taxon>Bacteria</taxon>
        <taxon>Pseudomonadati</taxon>
        <taxon>Pseudomonadota</taxon>
        <taxon>Betaproteobacteria</taxon>
        <taxon>Burkholderiales</taxon>
        <taxon>Comamonadaceae</taxon>
        <taxon>Variovorax</taxon>
    </lineage>
</organism>
<proteinExistence type="predicted"/>